<feature type="domain" description="ABC3 transporter permease C-terminal" evidence="8">
    <location>
        <begin position="695"/>
        <end position="808"/>
    </location>
</feature>
<feature type="transmembrane region" description="Helical" evidence="7">
    <location>
        <begin position="318"/>
        <end position="342"/>
    </location>
</feature>
<feature type="transmembrane region" description="Helical" evidence="7">
    <location>
        <begin position="410"/>
        <end position="434"/>
    </location>
</feature>
<dbReference type="AlphaFoldDB" id="A0A2V3PZS3"/>
<dbReference type="InterPro" id="IPR050250">
    <property type="entry name" value="Macrolide_Exporter_MacB"/>
</dbReference>
<keyword evidence="11" id="KW-1185">Reference proteome</keyword>
<dbReference type="Pfam" id="PF02687">
    <property type="entry name" value="FtsX"/>
    <property type="match status" value="2"/>
</dbReference>
<dbReference type="Pfam" id="PF12704">
    <property type="entry name" value="MacB_PCD"/>
    <property type="match status" value="1"/>
</dbReference>
<comment type="similarity">
    <text evidence="6">Belongs to the ABC-4 integral membrane protein family.</text>
</comment>
<sequence>MKAIFLNFLHVIKRFKTASVLNILGLSAALVVFTICAIQTYCDLTFNNSLKNADRLYQLSIYQDTNYGKWWNFDMYYKYSEIIRVNQPKFNASNMVRVISSTDLSVKYKNKGEQFNTKVSVTSVEPQFLDIIGLYIIEGNGSSTLADINKVIISEKTAKRLFGDKSAMGELISVSMPTIHRSEDGLSNSWDYVMMPVCAVYKDFPTNTSFDNGIFTRLAPDRFEGFSPEGSIQVGGNFRTYYLLDNNQKLADLETILTDKKLLDLINLVPPQKEDIKNAKGEGDCEVLKKGLELTPLCNIHISHPETVGQKAKSWSSILALMAIGAVTLLIAYINFMNFITAMAPMRIRSINIQKILGARRDLLGISIVLETLMFTFFSFAIALSAVYYISTSVIANFFTASLLLKDNVAIIIGLGIILTLVSLLVALYPAFYLTSFNPVAGYGGAGAGKDGKQLRNVLTTIQFAAASILILVTLFIKLQHEYFRSYDLGMNSENVLVVNNKDLDWQPLLNDASAYMQEVTGTGGIVNSTASSFRLGSGIPKFGFMVADKQIMYSAMEGSKNFLDFFGIEVLEGKENLDNKEKEKIEAVNQKMINQYGTEVVENKIVKVSAVVVSDFNFMPLYEDMSPLSIVLYDNPKYSNIYFKVSGENTDKSIKHLETKWKEFTTAPFEYHFMNELVDNLYKQESNLASLLSIFSLTAILIAIMGVYGLVTFNSKYRAKEIAIRKVQGSTIEQIMLLLNKGMLTQFVTAFIIAVPIAHYIVSKWLEQFAYKTPIYWWVFLLGALIVLLITILTVSVQSYRAATANPIGALKNE</sequence>
<feature type="domain" description="ABC3 transporter permease C-terminal" evidence="8">
    <location>
        <begin position="323"/>
        <end position="439"/>
    </location>
</feature>
<dbReference type="OrthoDB" id="973461at2"/>
<feature type="domain" description="MacB-like periplasmic core" evidence="9">
    <location>
        <begin position="19"/>
        <end position="217"/>
    </location>
</feature>
<dbReference type="GO" id="GO:0022857">
    <property type="term" value="F:transmembrane transporter activity"/>
    <property type="evidence" value="ECO:0007669"/>
    <property type="project" value="TreeGrafter"/>
</dbReference>
<keyword evidence="5 7" id="KW-0472">Membrane</keyword>
<protein>
    <submittedName>
        <fullName evidence="10">Putative ABC transport system permease protein</fullName>
    </submittedName>
</protein>
<feature type="transmembrane region" description="Helical" evidence="7">
    <location>
        <begin position="776"/>
        <end position="796"/>
    </location>
</feature>
<name>A0A2V3PZS3_9BACT</name>
<evidence type="ECO:0000256" key="5">
    <source>
        <dbReference type="ARBA" id="ARBA00023136"/>
    </source>
</evidence>
<evidence type="ECO:0000256" key="2">
    <source>
        <dbReference type="ARBA" id="ARBA00022475"/>
    </source>
</evidence>
<feature type="transmembrane region" description="Helical" evidence="7">
    <location>
        <begin position="363"/>
        <end position="390"/>
    </location>
</feature>
<evidence type="ECO:0000259" key="8">
    <source>
        <dbReference type="Pfam" id="PF02687"/>
    </source>
</evidence>
<feature type="transmembrane region" description="Helical" evidence="7">
    <location>
        <begin position="455"/>
        <end position="477"/>
    </location>
</feature>
<keyword evidence="2" id="KW-1003">Cell membrane</keyword>
<proteinExistence type="inferred from homology"/>
<feature type="transmembrane region" description="Helical" evidence="7">
    <location>
        <begin position="689"/>
        <end position="712"/>
    </location>
</feature>
<dbReference type="RefSeq" id="WP_110309324.1">
    <property type="nucleotide sequence ID" value="NZ_QICL01000002.1"/>
</dbReference>
<keyword evidence="3 7" id="KW-0812">Transmembrane</keyword>
<dbReference type="Proteomes" id="UP000247973">
    <property type="component" value="Unassembled WGS sequence"/>
</dbReference>
<keyword evidence="4 7" id="KW-1133">Transmembrane helix</keyword>
<dbReference type="PANTHER" id="PTHR30572:SF4">
    <property type="entry name" value="ABC TRANSPORTER PERMEASE YTRF"/>
    <property type="match status" value="1"/>
</dbReference>
<evidence type="ECO:0000313" key="11">
    <source>
        <dbReference type="Proteomes" id="UP000247973"/>
    </source>
</evidence>
<accession>A0A2V3PZS3</accession>
<dbReference type="InterPro" id="IPR003838">
    <property type="entry name" value="ABC3_permease_C"/>
</dbReference>
<dbReference type="InterPro" id="IPR025857">
    <property type="entry name" value="MacB_PCD"/>
</dbReference>
<organism evidence="10 11">
    <name type="scientific">Dysgonomonas alginatilytica</name>
    <dbReference type="NCBI Taxonomy" id="1605892"/>
    <lineage>
        <taxon>Bacteria</taxon>
        <taxon>Pseudomonadati</taxon>
        <taxon>Bacteroidota</taxon>
        <taxon>Bacteroidia</taxon>
        <taxon>Bacteroidales</taxon>
        <taxon>Dysgonomonadaceae</taxon>
        <taxon>Dysgonomonas</taxon>
    </lineage>
</organism>
<evidence type="ECO:0000313" key="10">
    <source>
        <dbReference type="EMBL" id="PXV68035.1"/>
    </source>
</evidence>
<gene>
    <name evidence="10" type="ORF">CLV62_10265</name>
</gene>
<dbReference type="GO" id="GO:0005886">
    <property type="term" value="C:plasma membrane"/>
    <property type="evidence" value="ECO:0007669"/>
    <property type="project" value="UniProtKB-SubCell"/>
</dbReference>
<evidence type="ECO:0000256" key="1">
    <source>
        <dbReference type="ARBA" id="ARBA00004651"/>
    </source>
</evidence>
<dbReference type="PANTHER" id="PTHR30572">
    <property type="entry name" value="MEMBRANE COMPONENT OF TRANSPORTER-RELATED"/>
    <property type="match status" value="1"/>
</dbReference>
<evidence type="ECO:0000256" key="3">
    <source>
        <dbReference type="ARBA" id="ARBA00022692"/>
    </source>
</evidence>
<evidence type="ECO:0000256" key="6">
    <source>
        <dbReference type="ARBA" id="ARBA00038076"/>
    </source>
</evidence>
<evidence type="ECO:0000256" key="7">
    <source>
        <dbReference type="SAM" id="Phobius"/>
    </source>
</evidence>
<feature type="transmembrane region" description="Helical" evidence="7">
    <location>
        <begin position="20"/>
        <end position="41"/>
    </location>
</feature>
<reference evidence="10 11" key="1">
    <citation type="submission" date="2018-03" db="EMBL/GenBank/DDBJ databases">
        <title>Genomic Encyclopedia of Archaeal and Bacterial Type Strains, Phase II (KMG-II): from individual species to whole genera.</title>
        <authorList>
            <person name="Goeker M."/>
        </authorList>
    </citation>
    <scope>NUCLEOTIDE SEQUENCE [LARGE SCALE GENOMIC DNA]</scope>
    <source>
        <strain evidence="10 11">DSM 100214</strain>
    </source>
</reference>
<evidence type="ECO:0000259" key="9">
    <source>
        <dbReference type="Pfam" id="PF12704"/>
    </source>
</evidence>
<feature type="transmembrane region" description="Helical" evidence="7">
    <location>
        <begin position="745"/>
        <end position="764"/>
    </location>
</feature>
<comment type="subcellular location">
    <subcellularLocation>
        <location evidence="1">Cell membrane</location>
        <topology evidence="1">Multi-pass membrane protein</topology>
    </subcellularLocation>
</comment>
<comment type="caution">
    <text evidence="10">The sequence shown here is derived from an EMBL/GenBank/DDBJ whole genome shotgun (WGS) entry which is preliminary data.</text>
</comment>
<dbReference type="EMBL" id="QICL01000002">
    <property type="protein sequence ID" value="PXV68035.1"/>
    <property type="molecule type" value="Genomic_DNA"/>
</dbReference>
<evidence type="ECO:0000256" key="4">
    <source>
        <dbReference type="ARBA" id="ARBA00022989"/>
    </source>
</evidence>